<dbReference type="Proteomes" id="UP001365542">
    <property type="component" value="Unassembled WGS sequence"/>
</dbReference>
<comment type="caution">
    <text evidence="1">The sequence shown here is derived from an EMBL/GenBank/DDBJ whole genome shotgun (WGS) entry which is preliminary data.</text>
</comment>
<organism evidence="1 2">
    <name type="scientific">Orbilia ellipsospora</name>
    <dbReference type="NCBI Taxonomy" id="2528407"/>
    <lineage>
        <taxon>Eukaryota</taxon>
        <taxon>Fungi</taxon>
        <taxon>Dikarya</taxon>
        <taxon>Ascomycota</taxon>
        <taxon>Pezizomycotina</taxon>
        <taxon>Orbiliomycetes</taxon>
        <taxon>Orbiliales</taxon>
        <taxon>Orbiliaceae</taxon>
        <taxon>Orbilia</taxon>
    </lineage>
</organism>
<reference evidence="1 2" key="1">
    <citation type="submission" date="2019-10" db="EMBL/GenBank/DDBJ databases">
        <authorList>
            <person name="Palmer J.M."/>
        </authorList>
    </citation>
    <scope>NUCLEOTIDE SEQUENCE [LARGE SCALE GENOMIC DNA]</scope>
    <source>
        <strain evidence="1 2">TWF694</strain>
    </source>
</reference>
<sequence>MAENLSFNIELEYDSIKNSELGSVGSKVKVSDAEPGATVLEDPTAASLESGSETGKTSYLSLTPTTMQLVRPDHTLFVWDAAFHPSVGRRFQNVVLSIKFSDPEPVSSPLKIVAHAPRRSFDSSTWESNKTLWGQELPLVTGATELSGAESASPTASPIVKEVEHTVTITGTARGYPRKTTCVWTIEENPSSERGIPLEAQFAVLVNHTSSVKCDVKISARTAGGILPPHYLRARTSPQNRSKIIEPSKYIGRLREYSFGQGGSDCEAMLANWPGTIAGATVKPEPPFLEALTSAPSILRSGNLDLN</sequence>
<protein>
    <submittedName>
        <fullName evidence="1">Uncharacterized protein</fullName>
    </submittedName>
</protein>
<proteinExistence type="predicted"/>
<dbReference type="AlphaFoldDB" id="A0AAV9WXP9"/>
<evidence type="ECO:0000313" key="1">
    <source>
        <dbReference type="EMBL" id="KAK6529149.1"/>
    </source>
</evidence>
<keyword evidence="2" id="KW-1185">Reference proteome</keyword>
<gene>
    <name evidence="1" type="ORF">TWF694_004361</name>
</gene>
<evidence type="ECO:0000313" key="2">
    <source>
        <dbReference type="Proteomes" id="UP001365542"/>
    </source>
</evidence>
<dbReference type="EMBL" id="JAVHJO010000014">
    <property type="protein sequence ID" value="KAK6529149.1"/>
    <property type="molecule type" value="Genomic_DNA"/>
</dbReference>
<accession>A0AAV9WXP9</accession>
<name>A0AAV9WXP9_9PEZI</name>